<dbReference type="AlphaFoldDB" id="A0A3Q9CLT2"/>
<dbReference type="GO" id="GO:0010468">
    <property type="term" value="P:regulation of gene expression"/>
    <property type="evidence" value="ECO:0007669"/>
    <property type="project" value="TreeGrafter"/>
</dbReference>
<keyword evidence="10" id="KW-0699">rRNA-binding</keyword>
<evidence type="ECO:0000256" key="8">
    <source>
        <dbReference type="ARBA" id="ARBA00022801"/>
    </source>
</evidence>
<dbReference type="PROSITE" id="PS00517">
    <property type="entry name" value="RNASE_3_1"/>
    <property type="match status" value="1"/>
</dbReference>
<comment type="function">
    <text evidence="10">Digests double-stranded RNA. Involved in the processing of primary rRNA transcript to yield the immediate precursors to the large and small rRNAs (23S and 16S). Processes some mRNAs, and tRNAs when they are encoded in the rRNA operon. Processes pre-crRNA and tracrRNA of type II CRISPR loci if present in the organism.</text>
</comment>
<accession>A0A3Q9CLT2</accession>
<dbReference type="InterPro" id="IPR014720">
    <property type="entry name" value="dsRBD_dom"/>
</dbReference>
<comment type="catalytic activity">
    <reaction evidence="1 10">
        <text>Endonucleolytic cleavage to 5'-phosphomonoester.</text>
        <dbReference type="EC" id="3.1.26.3"/>
    </reaction>
</comment>
<keyword evidence="9 10" id="KW-0694">RNA-binding</keyword>
<dbReference type="GO" id="GO:0008033">
    <property type="term" value="P:tRNA processing"/>
    <property type="evidence" value="ECO:0007669"/>
    <property type="project" value="UniProtKB-KW"/>
</dbReference>
<dbReference type="Gene3D" id="3.30.160.20">
    <property type="match status" value="1"/>
</dbReference>
<reference evidence="13 14" key="1">
    <citation type="journal article" date="2018" name="Genome Biol. Evol.">
        <title>Partnering With a Pest: Genomes of Hemlock Woolly Adelgid Symbionts Reveal Atypical Nutritional Provisioning Patterns in Dual-Obligate Bacteria.</title>
        <authorList>
            <person name="Weglarz K.M."/>
            <person name="Havill N.P."/>
            <person name="Burke G.R."/>
            <person name="von Dohlen C.D."/>
        </authorList>
    </citation>
    <scope>NUCLEOTIDE SEQUENCE [LARGE SCALE GENOMIC DNA]</scope>
    <source>
        <strain evidence="13">ENA</strain>
    </source>
</reference>
<evidence type="ECO:0000256" key="1">
    <source>
        <dbReference type="ARBA" id="ARBA00000109"/>
    </source>
</evidence>
<dbReference type="PROSITE" id="PS50142">
    <property type="entry name" value="RNASE_3_2"/>
    <property type="match status" value="1"/>
</dbReference>
<dbReference type="EC" id="3.1.26.3" evidence="10"/>
<evidence type="ECO:0000256" key="4">
    <source>
        <dbReference type="ARBA" id="ARBA00022664"/>
    </source>
</evidence>
<feature type="domain" description="DRBM" evidence="11">
    <location>
        <begin position="170"/>
        <end position="238"/>
    </location>
</feature>
<evidence type="ECO:0000259" key="11">
    <source>
        <dbReference type="PROSITE" id="PS50137"/>
    </source>
</evidence>
<dbReference type="SUPFAM" id="SSF69065">
    <property type="entry name" value="RNase III domain-like"/>
    <property type="match status" value="1"/>
</dbReference>
<comment type="similarity">
    <text evidence="2">Belongs to the ribonuclease III family.</text>
</comment>
<keyword evidence="3 10" id="KW-0698">rRNA processing</keyword>
<keyword evidence="7 10" id="KW-0255">Endonuclease</keyword>
<dbReference type="CDD" id="cd00593">
    <property type="entry name" value="RIBOc"/>
    <property type="match status" value="1"/>
</dbReference>
<evidence type="ECO:0000259" key="12">
    <source>
        <dbReference type="PROSITE" id="PS50142"/>
    </source>
</evidence>
<dbReference type="PANTHER" id="PTHR11207">
    <property type="entry name" value="RIBONUCLEASE III"/>
    <property type="match status" value="1"/>
</dbReference>
<evidence type="ECO:0000256" key="9">
    <source>
        <dbReference type="ARBA" id="ARBA00022884"/>
    </source>
</evidence>
<dbReference type="InterPro" id="IPR000999">
    <property type="entry name" value="RNase_III_dom"/>
</dbReference>
<feature type="active site" evidence="10">
    <location>
        <position position="61"/>
    </location>
</feature>
<organism evidence="13 14">
    <name type="scientific">Candidatus Annandia adelgestsuga</name>
    <dbReference type="NCBI Taxonomy" id="1302411"/>
    <lineage>
        <taxon>Bacteria</taxon>
        <taxon>Pseudomonadati</taxon>
        <taxon>Pseudomonadota</taxon>
        <taxon>Gammaproteobacteria</taxon>
        <taxon>Enterobacterales</taxon>
        <taxon>Enterobacteriaceae</taxon>
        <taxon>Candidatus Annandia</taxon>
    </lineage>
</organism>
<dbReference type="OrthoDB" id="9805026at2"/>
<gene>
    <name evidence="10 13" type="primary">rnc</name>
    <name evidence="13" type="ORF">C3B56_00242</name>
</gene>
<dbReference type="Pfam" id="PF14622">
    <property type="entry name" value="Ribonucleas_3_3"/>
    <property type="match status" value="1"/>
</dbReference>
<dbReference type="FunFam" id="1.10.1520.10:FF:000001">
    <property type="entry name" value="Ribonuclease 3"/>
    <property type="match status" value="1"/>
</dbReference>
<evidence type="ECO:0000256" key="6">
    <source>
        <dbReference type="ARBA" id="ARBA00022722"/>
    </source>
</evidence>
<feature type="binding site" evidence="10">
    <location>
        <position position="57"/>
    </location>
    <ligand>
        <name>Mg(2+)</name>
        <dbReference type="ChEBI" id="CHEBI:18420"/>
    </ligand>
</feature>
<dbReference type="KEGG" id="aade:C3B56_00242"/>
<protein>
    <recommendedName>
        <fullName evidence="10">Ribonuclease 3</fullName>
        <ecNumber evidence="10">3.1.26.3</ecNumber>
    </recommendedName>
    <alternativeName>
        <fullName evidence="10">Ribonuclease III</fullName>
        <shortName evidence="10">RNase III</shortName>
    </alternativeName>
</protein>
<evidence type="ECO:0000256" key="10">
    <source>
        <dbReference type="HAMAP-Rule" id="MF_00104"/>
    </source>
</evidence>
<dbReference type="HAMAP" id="MF_00104">
    <property type="entry name" value="RNase_III"/>
    <property type="match status" value="1"/>
</dbReference>
<dbReference type="PANTHER" id="PTHR11207:SF0">
    <property type="entry name" value="RIBONUCLEASE 3"/>
    <property type="match status" value="1"/>
</dbReference>
<dbReference type="GO" id="GO:0019843">
    <property type="term" value="F:rRNA binding"/>
    <property type="evidence" value="ECO:0007669"/>
    <property type="project" value="UniProtKB-KW"/>
</dbReference>
<name>A0A3Q9CLT2_9ENTR</name>
<dbReference type="PROSITE" id="PS50137">
    <property type="entry name" value="DS_RBD"/>
    <property type="match status" value="1"/>
</dbReference>
<dbReference type="GO" id="GO:0005737">
    <property type="term" value="C:cytoplasm"/>
    <property type="evidence" value="ECO:0007669"/>
    <property type="project" value="UniProtKB-SubCell"/>
</dbReference>
<dbReference type="GO" id="GO:0046872">
    <property type="term" value="F:metal ion binding"/>
    <property type="evidence" value="ECO:0007669"/>
    <property type="project" value="UniProtKB-KW"/>
</dbReference>
<dbReference type="Proteomes" id="UP000274458">
    <property type="component" value="Chromosome"/>
</dbReference>
<keyword evidence="10" id="KW-0479">Metal-binding</keyword>
<proteinExistence type="inferred from homology"/>
<dbReference type="Gene3D" id="1.10.1520.10">
    <property type="entry name" value="Ribonuclease III domain"/>
    <property type="match status" value="1"/>
</dbReference>
<evidence type="ECO:0000256" key="3">
    <source>
        <dbReference type="ARBA" id="ARBA00022552"/>
    </source>
</evidence>
<keyword evidence="14" id="KW-1185">Reference proteome</keyword>
<feature type="binding site" evidence="10">
    <location>
        <position position="132"/>
    </location>
    <ligand>
        <name>Mg(2+)</name>
        <dbReference type="ChEBI" id="CHEBI:18420"/>
    </ligand>
</feature>
<dbReference type="GO" id="GO:0006364">
    <property type="term" value="P:rRNA processing"/>
    <property type="evidence" value="ECO:0007669"/>
    <property type="project" value="UniProtKB-UniRule"/>
</dbReference>
<dbReference type="GO" id="GO:0004525">
    <property type="term" value="F:ribonuclease III activity"/>
    <property type="evidence" value="ECO:0007669"/>
    <property type="project" value="UniProtKB-UniRule"/>
</dbReference>
<dbReference type="GO" id="GO:0006397">
    <property type="term" value="P:mRNA processing"/>
    <property type="evidence" value="ECO:0007669"/>
    <property type="project" value="UniProtKB-UniRule"/>
</dbReference>
<comment type="subunit">
    <text evidence="10">Homodimer.</text>
</comment>
<keyword evidence="8 10" id="KW-0378">Hydrolase</keyword>
<comment type="cofactor">
    <cofactor evidence="10">
        <name>Mg(2+)</name>
        <dbReference type="ChEBI" id="CHEBI:18420"/>
    </cofactor>
</comment>
<dbReference type="InterPro" id="IPR036389">
    <property type="entry name" value="RNase_III_sf"/>
</dbReference>
<keyword evidence="10" id="KW-0460">Magnesium</keyword>
<dbReference type="RefSeq" id="WP_126071609.1">
    <property type="nucleotide sequence ID" value="NZ_CP026513.1"/>
</dbReference>
<dbReference type="NCBIfam" id="TIGR02191">
    <property type="entry name" value="RNaseIII"/>
    <property type="match status" value="1"/>
</dbReference>
<dbReference type="SMART" id="SM00535">
    <property type="entry name" value="RIBOc"/>
    <property type="match status" value="1"/>
</dbReference>
<feature type="domain" description="RNase III" evidence="12">
    <location>
        <begin position="22"/>
        <end position="143"/>
    </location>
</feature>
<dbReference type="InterPro" id="IPR011907">
    <property type="entry name" value="RNase_III"/>
</dbReference>
<comment type="subcellular location">
    <subcellularLocation>
        <location evidence="10">Cytoplasm</location>
    </subcellularLocation>
</comment>
<feature type="active site" evidence="10">
    <location>
        <position position="132"/>
    </location>
</feature>
<evidence type="ECO:0000313" key="14">
    <source>
        <dbReference type="Proteomes" id="UP000274458"/>
    </source>
</evidence>
<keyword evidence="4 10" id="KW-0507">mRNA processing</keyword>
<feature type="binding site" evidence="10">
    <location>
        <position position="129"/>
    </location>
    <ligand>
        <name>Mg(2+)</name>
        <dbReference type="ChEBI" id="CHEBI:18420"/>
    </ligand>
</feature>
<dbReference type="Pfam" id="PF00035">
    <property type="entry name" value="dsrm"/>
    <property type="match status" value="1"/>
</dbReference>
<dbReference type="SUPFAM" id="SSF54768">
    <property type="entry name" value="dsRNA-binding domain-like"/>
    <property type="match status" value="1"/>
</dbReference>
<keyword evidence="6 10" id="KW-0540">Nuclease</keyword>
<keyword evidence="10" id="KW-0963">Cytoplasm</keyword>
<dbReference type="SMART" id="SM00358">
    <property type="entry name" value="DSRM"/>
    <property type="match status" value="1"/>
</dbReference>
<keyword evidence="5 10" id="KW-0819">tRNA processing</keyword>
<evidence type="ECO:0000256" key="2">
    <source>
        <dbReference type="ARBA" id="ARBA00010183"/>
    </source>
</evidence>
<evidence type="ECO:0000256" key="7">
    <source>
        <dbReference type="ARBA" id="ARBA00022759"/>
    </source>
</evidence>
<dbReference type="EMBL" id="CP026513">
    <property type="protein sequence ID" value="AZP36338.1"/>
    <property type="molecule type" value="Genomic_DNA"/>
</dbReference>
<evidence type="ECO:0000313" key="13">
    <source>
        <dbReference type="EMBL" id="AZP36338.1"/>
    </source>
</evidence>
<evidence type="ECO:0000256" key="5">
    <source>
        <dbReference type="ARBA" id="ARBA00022694"/>
    </source>
</evidence>
<dbReference type="GO" id="GO:0003725">
    <property type="term" value="F:double-stranded RNA binding"/>
    <property type="evidence" value="ECO:0007669"/>
    <property type="project" value="TreeGrafter"/>
</dbReference>
<sequence>MIKVFEILEEINVSFYIERILVIKLERYIGYNFNDIRFLKLSLTHRSAKLKNNEKLEFLGDAVLSFSVAHTLFNMYPCTNEGNLSRMRSVLVQRSTLSSIARGFQLQKFLYLGINELNFFNIRESFLSNSIEALVGGIYLDSDMEITERTLLLWYKKYFNMIKPSENNKDPKSLLQEFLQKHYLKPPLYSVYFITSEYEFFVECKFGKFMQLNTYGQGFNKKDAEKKAAKAALKRIKYFKENV</sequence>